<keyword evidence="4" id="KW-1185">Reference proteome</keyword>
<reference evidence="4" key="1">
    <citation type="submission" date="2015-11" db="EMBL/GenBank/DDBJ databases">
        <authorList>
            <person name="Dugat-Bony E."/>
        </authorList>
    </citation>
    <scope>NUCLEOTIDE SEQUENCE [LARGE SCALE GENOMIC DNA]</scope>
    <source>
        <strain evidence="4">Mu292</strain>
    </source>
</reference>
<gene>
    <name evidence="3" type="ORF">CVAR292_00552</name>
</gene>
<feature type="compositionally biased region" description="Low complexity" evidence="1">
    <location>
        <begin position="39"/>
        <end position="79"/>
    </location>
</feature>
<dbReference type="AlphaFoldDB" id="A0A0X8XUT2"/>
<feature type="chain" id="PRO_5038828568" description="Secreted protein" evidence="2">
    <location>
        <begin position="28"/>
        <end position="273"/>
    </location>
</feature>
<feature type="region of interest" description="Disordered" evidence="1">
    <location>
        <begin position="24"/>
        <end position="119"/>
    </location>
</feature>
<dbReference type="Proteomes" id="UP000182498">
    <property type="component" value="Unassembled WGS sequence"/>
</dbReference>
<dbReference type="EMBL" id="FAUH01000003">
    <property type="protein sequence ID" value="CUU65234.1"/>
    <property type="molecule type" value="Genomic_DNA"/>
</dbReference>
<evidence type="ECO:0008006" key="5">
    <source>
        <dbReference type="Google" id="ProtNLM"/>
    </source>
</evidence>
<evidence type="ECO:0000313" key="4">
    <source>
        <dbReference type="Proteomes" id="UP000182498"/>
    </source>
</evidence>
<evidence type="ECO:0000313" key="3">
    <source>
        <dbReference type="EMBL" id="CUU65234.1"/>
    </source>
</evidence>
<dbReference type="PROSITE" id="PS51257">
    <property type="entry name" value="PROKAR_LIPOPROTEIN"/>
    <property type="match status" value="1"/>
</dbReference>
<proteinExistence type="predicted"/>
<keyword evidence="2" id="KW-0732">Signal</keyword>
<accession>A0A0X8XUT2</accession>
<protein>
    <recommendedName>
        <fullName evidence="5">Secreted protein</fullName>
    </recommendedName>
</protein>
<feature type="signal peptide" evidence="2">
    <location>
        <begin position="1"/>
        <end position="27"/>
    </location>
</feature>
<evidence type="ECO:0000256" key="2">
    <source>
        <dbReference type="SAM" id="SignalP"/>
    </source>
</evidence>
<organism evidence="3 4">
    <name type="scientific">Corynebacterium variabile</name>
    <dbReference type="NCBI Taxonomy" id="1727"/>
    <lineage>
        <taxon>Bacteria</taxon>
        <taxon>Bacillati</taxon>
        <taxon>Actinomycetota</taxon>
        <taxon>Actinomycetes</taxon>
        <taxon>Mycobacteriales</taxon>
        <taxon>Corynebacteriaceae</taxon>
        <taxon>Corynebacterium</taxon>
    </lineage>
</organism>
<sequence>MTRGRYPHRIVAGVALTLLLGAGTGLTACSDDSPDDQETTTASSSTTGSSSAAPSSSGTPDSPASEAGDAPEGDAPAPQDDGDADQASTPVDPATAILGPDDAPAGFTVADPQQDPDTAGMQEALDAMTVTPPECKAVLQEQMTAGAAGSDGVSSVTYSDGGEQAIAVGVGATGTNQPNDQCMNLTAEMDMGGMPARITSKAEDVPVNLNGVENVRGIRSSATMDVGGQKVTIVQTTITGTVNGNDFSVMGTEGVSQDVLTGLAQTQADRLRG</sequence>
<evidence type="ECO:0000256" key="1">
    <source>
        <dbReference type="SAM" id="MobiDB-lite"/>
    </source>
</evidence>
<name>A0A0X8XUT2_9CORY</name>